<dbReference type="Proteomes" id="UP000823883">
    <property type="component" value="Unassembled WGS sequence"/>
</dbReference>
<dbReference type="Gene3D" id="1.10.1660.10">
    <property type="match status" value="1"/>
</dbReference>
<name>A0A9D2PAM7_9FIRM</name>
<gene>
    <name evidence="4" type="ORF">IAA04_04300</name>
</gene>
<dbReference type="AlphaFoldDB" id="A0A9D2PAM7"/>
<evidence type="ECO:0000259" key="3">
    <source>
        <dbReference type="PROSITE" id="PS50937"/>
    </source>
</evidence>
<evidence type="ECO:0000313" key="5">
    <source>
        <dbReference type="Proteomes" id="UP000823883"/>
    </source>
</evidence>
<feature type="region of interest" description="Disordered" evidence="2">
    <location>
        <begin position="128"/>
        <end position="155"/>
    </location>
</feature>
<feature type="compositionally biased region" description="Basic and acidic residues" evidence="2">
    <location>
        <begin position="132"/>
        <end position="144"/>
    </location>
</feature>
<dbReference type="SMART" id="SM00422">
    <property type="entry name" value="HTH_MERR"/>
    <property type="match status" value="1"/>
</dbReference>
<dbReference type="GO" id="GO:0003677">
    <property type="term" value="F:DNA binding"/>
    <property type="evidence" value="ECO:0007669"/>
    <property type="project" value="UniProtKB-KW"/>
</dbReference>
<accession>A0A9D2PAM7</accession>
<dbReference type="EMBL" id="DWWL01000026">
    <property type="protein sequence ID" value="HJC47252.1"/>
    <property type="molecule type" value="Genomic_DNA"/>
</dbReference>
<dbReference type="SUPFAM" id="SSF46955">
    <property type="entry name" value="Putative DNA-binding domain"/>
    <property type="match status" value="1"/>
</dbReference>
<protein>
    <submittedName>
        <fullName evidence="4">MerR family transcriptional regulator</fullName>
    </submittedName>
</protein>
<sequence length="155" mass="18014">MLYTMKQAGEATGLSYETLKFYCNQGLVPDMKRDEGNRRIFDDHDIKGILCMKRLRSCGMSIQEIREFLELCRRGKSSVPERKQVLERKRQELLAQIEEIRKSIDYIDEKQAYYDEVLAGEAADSCSLVTPEKGENRPESEKKMQQKKIRAAGER</sequence>
<dbReference type="CDD" id="cd01109">
    <property type="entry name" value="HTH_YyaN"/>
    <property type="match status" value="1"/>
</dbReference>
<feature type="compositionally biased region" description="Basic residues" evidence="2">
    <location>
        <begin position="145"/>
        <end position="155"/>
    </location>
</feature>
<evidence type="ECO:0000256" key="1">
    <source>
        <dbReference type="ARBA" id="ARBA00023125"/>
    </source>
</evidence>
<dbReference type="InterPro" id="IPR000551">
    <property type="entry name" value="MerR-type_HTH_dom"/>
</dbReference>
<reference evidence="4" key="1">
    <citation type="journal article" date="2021" name="PeerJ">
        <title>Extensive microbial diversity within the chicken gut microbiome revealed by metagenomics and culture.</title>
        <authorList>
            <person name="Gilroy R."/>
            <person name="Ravi A."/>
            <person name="Getino M."/>
            <person name="Pursley I."/>
            <person name="Horton D.L."/>
            <person name="Alikhan N.F."/>
            <person name="Baker D."/>
            <person name="Gharbi K."/>
            <person name="Hall N."/>
            <person name="Watson M."/>
            <person name="Adriaenssens E.M."/>
            <person name="Foster-Nyarko E."/>
            <person name="Jarju S."/>
            <person name="Secka A."/>
            <person name="Antonio M."/>
            <person name="Oren A."/>
            <person name="Chaudhuri R.R."/>
            <person name="La Ragione R."/>
            <person name="Hildebrand F."/>
            <person name="Pallen M.J."/>
        </authorList>
    </citation>
    <scope>NUCLEOTIDE SEQUENCE</scope>
    <source>
        <strain evidence="4">CHK183-5548</strain>
    </source>
</reference>
<dbReference type="PANTHER" id="PTHR30204:SF83">
    <property type="entry name" value="TRANSCRIPTIONAL REGULATOR, MERR FAMILY"/>
    <property type="match status" value="1"/>
</dbReference>
<organism evidence="4 5">
    <name type="scientific">Candidatus Lachnoclostridium pullistercoris</name>
    <dbReference type="NCBI Taxonomy" id="2838632"/>
    <lineage>
        <taxon>Bacteria</taxon>
        <taxon>Bacillati</taxon>
        <taxon>Bacillota</taxon>
        <taxon>Clostridia</taxon>
        <taxon>Lachnospirales</taxon>
        <taxon>Lachnospiraceae</taxon>
    </lineage>
</organism>
<comment type="caution">
    <text evidence="4">The sequence shown here is derived from an EMBL/GenBank/DDBJ whole genome shotgun (WGS) entry which is preliminary data.</text>
</comment>
<reference evidence="4" key="2">
    <citation type="submission" date="2021-04" db="EMBL/GenBank/DDBJ databases">
        <authorList>
            <person name="Gilroy R."/>
        </authorList>
    </citation>
    <scope>NUCLEOTIDE SEQUENCE</scope>
    <source>
        <strain evidence="4">CHK183-5548</strain>
    </source>
</reference>
<dbReference type="InterPro" id="IPR009061">
    <property type="entry name" value="DNA-bd_dom_put_sf"/>
</dbReference>
<evidence type="ECO:0000256" key="2">
    <source>
        <dbReference type="SAM" id="MobiDB-lite"/>
    </source>
</evidence>
<dbReference type="PROSITE" id="PS50937">
    <property type="entry name" value="HTH_MERR_2"/>
    <property type="match status" value="1"/>
</dbReference>
<feature type="domain" description="HTH merR-type" evidence="3">
    <location>
        <begin position="2"/>
        <end position="71"/>
    </location>
</feature>
<dbReference type="Pfam" id="PF13411">
    <property type="entry name" value="MerR_1"/>
    <property type="match status" value="1"/>
</dbReference>
<proteinExistence type="predicted"/>
<keyword evidence="1" id="KW-0238">DNA-binding</keyword>
<dbReference type="GO" id="GO:0003700">
    <property type="term" value="F:DNA-binding transcription factor activity"/>
    <property type="evidence" value="ECO:0007669"/>
    <property type="project" value="InterPro"/>
</dbReference>
<dbReference type="InterPro" id="IPR047057">
    <property type="entry name" value="MerR_fam"/>
</dbReference>
<evidence type="ECO:0000313" key="4">
    <source>
        <dbReference type="EMBL" id="HJC47252.1"/>
    </source>
</evidence>
<dbReference type="PANTHER" id="PTHR30204">
    <property type="entry name" value="REDOX-CYCLING DRUG-SENSING TRANSCRIPTIONAL ACTIVATOR SOXR"/>
    <property type="match status" value="1"/>
</dbReference>